<evidence type="ECO:0000259" key="1">
    <source>
        <dbReference type="Pfam" id="PF02746"/>
    </source>
</evidence>
<comment type="caution">
    <text evidence="3">The sequence shown here is derived from an EMBL/GenBank/DDBJ whole genome shotgun (WGS) entry which is preliminary data.</text>
</comment>
<dbReference type="InterPro" id="IPR013341">
    <property type="entry name" value="Mandelate_racemase_N_dom"/>
</dbReference>
<dbReference type="EMBL" id="SIMR01000007">
    <property type="protein sequence ID" value="TBC02297.1"/>
    <property type="molecule type" value="Genomic_DNA"/>
</dbReference>
<dbReference type="Proteomes" id="UP000291892">
    <property type="component" value="Unassembled WGS sequence"/>
</dbReference>
<dbReference type="Gene3D" id="3.30.390.10">
    <property type="entry name" value="Enolase-like, N-terminal domain"/>
    <property type="match status" value="1"/>
</dbReference>
<evidence type="ECO:0000313" key="3">
    <source>
        <dbReference type="EMBL" id="TBF21776.1"/>
    </source>
</evidence>
<dbReference type="AlphaFoldDB" id="A0AAE8QI47"/>
<organism evidence="3 4">
    <name type="scientific">Rhizobium ruizarguesonis</name>
    <dbReference type="NCBI Taxonomy" id="2081791"/>
    <lineage>
        <taxon>Bacteria</taxon>
        <taxon>Pseudomonadati</taxon>
        <taxon>Pseudomonadota</taxon>
        <taxon>Alphaproteobacteria</taxon>
        <taxon>Hyphomicrobiales</taxon>
        <taxon>Rhizobiaceae</taxon>
        <taxon>Rhizobium/Agrobacterium group</taxon>
        <taxon>Rhizobium</taxon>
    </lineage>
</organism>
<dbReference type="SUPFAM" id="SSF54826">
    <property type="entry name" value="Enolase N-terminal domain-like"/>
    <property type="match status" value="1"/>
</dbReference>
<protein>
    <recommendedName>
        <fullName evidence="1">Mandelate racemase/muconate lactonizing enzyme N-terminal domain-containing protein</fullName>
    </recommendedName>
</protein>
<reference evidence="4 5" key="1">
    <citation type="submission" date="2019-02" db="EMBL/GenBank/DDBJ databases">
        <title>The genomic architecture of introgression among sibling species of bacteria.</title>
        <authorList>
            <person name="Cavassim M.I.A."/>
            <person name="Moeskjaer S."/>
            <person name="Moslemi C."/>
            <person name="Fields B."/>
            <person name="Bachmann A."/>
            <person name="Vilhjalmsson B."/>
            <person name="Schierup M.H."/>
            <person name="Young J.P.W."/>
            <person name="Andersen S.U."/>
        </authorList>
    </citation>
    <scope>NUCLEOTIDE SEQUENCE [LARGE SCALE GENOMIC DNA]</scope>
    <source>
        <strain evidence="3 4">SM42</strain>
        <strain evidence="2 5">SM92</strain>
    </source>
</reference>
<feature type="domain" description="Mandelate racemase/muconate lactonizing enzyme N-terminal" evidence="1">
    <location>
        <begin position="69"/>
        <end position="108"/>
    </location>
</feature>
<name>A0AAE8QI47_9HYPH</name>
<dbReference type="Proteomes" id="UP000294215">
    <property type="component" value="Unassembled WGS sequence"/>
</dbReference>
<dbReference type="Pfam" id="PF02746">
    <property type="entry name" value="MR_MLE_N"/>
    <property type="match status" value="1"/>
</dbReference>
<evidence type="ECO:0000313" key="5">
    <source>
        <dbReference type="Proteomes" id="UP000294215"/>
    </source>
</evidence>
<dbReference type="InterPro" id="IPR029017">
    <property type="entry name" value="Enolase-like_N"/>
</dbReference>
<evidence type="ECO:0000313" key="4">
    <source>
        <dbReference type="Proteomes" id="UP000291892"/>
    </source>
</evidence>
<gene>
    <name evidence="3" type="ORF">ELG94_11085</name>
    <name evidence="2" type="ORF">ELH40_37225</name>
</gene>
<dbReference type="EMBL" id="SIKX01000001">
    <property type="protein sequence ID" value="TBF21776.1"/>
    <property type="molecule type" value="Genomic_DNA"/>
</dbReference>
<sequence length="129" mass="14053">MRDAGGEVGRAADATNTADIRSTGCAVVFDCHLSRGSKSHSRNCRCHDGSENQFSKKHGRFSKCHNIFFERVEKRPVQLSVGVIPEVNNVFVKLHTNEGLAGWGEASPFLLSREIINLPTSQLPSVSGS</sequence>
<accession>A0AAE8QI47</accession>
<evidence type="ECO:0000313" key="2">
    <source>
        <dbReference type="EMBL" id="TBC02297.1"/>
    </source>
</evidence>
<proteinExistence type="predicted"/>